<comment type="caution">
    <text evidence="1">The sequence shown here is derived from an EMBL/GenBank/DDBJ whole genome shotgun (WGS) entry which is preliminary data.</text>
</comment>
<keyword evidence="2" id="KW-1185">Reference proteome</keyword>
<proteinExistence type="predicted"/>
<gene>
    <name evidence="1" type="ORF">NW768_010833</name>
</gene>
<evidence type="ECO:0000313" key="1">
    <source>
        <dbReference type="EMBL" id="KAJ4118771.1"/>
    </source>
</evidence>
<accession>A0ABQ8QZE2</accession>
<protein>
    <submittedName>
        <fullName evidence="1">Uncharacterized protein</fullName>
    </submittedName>
</protein>
<reference evidence="1" key="1">
    <citation type="submission" date="2022-09" db="EMBL/GenBank/DDBJ databases">
        <title>Fusarium specimens isolated from Avocado Roots.</title>
        <authorList>
            <person name="Stajich J."/>
            <person name="Roper C."/>
            <person name="Heimlech-Rivalta G."/>
        </authorList>
    </citation>
    <scope>NUCLEOTIDE SEQUENCE</scope>
    <source>
        <strain evidence="1">CF00095</strain>
    </source>
</reference>
<dbReference type="Proteomes" id="UP001152024">
    <property type="component" value="Unassembled WGS sequence"/>
</dbReference>
<dbReference type="EMBL" id="JAOQBH010000023">
    <property type="protein sequence ID" value="KAJ4118771.1"/>
    <property type="molecule type" value="Genomic_DNA"/>
</dbReference>
<organism evidence="1 2">
    <name type="scientific">Fusarium equiseti</name>
    <name type="common">Fusarium scirpi</name>
    <dbReference type="NCBI Taxonomy" id="61235"/>
    <lineage>
        <taxon>Eukaryota</taxon>
        <taxon>Fungi</taxon>
        <taxon>Dikarya</taxon>
        <taxon>Ascomycota</taxon>
        <taxon>Pezizomycotina</taxon>
        <taxon>Sordariomycetes</taxon>
        <taxon>Hypocreomycetidae</taxon>
        <taxon>Hypocreales</taxon>
        <taxon>Nectriaceae</taxon>
        <taxon>Fusarium</taxon>
        <taxon>Fusarium incarnatum-equiseti species complex</taxon>
    </lineage>
</organism>
<evidence type="ECO:0000313" key="2">
    <source>
        <dbReference type="Proteomes" id="UP001152024"/>
    </source>
</evidence>
<name>A0ABQ8QZE2_FUSEQ</name>
<sequence length="133" mass="15595">MVHSQRVQPPGNLRVNWANWATACILVPASDHVEEVPARLTDPMGRPWSYPQCSPVVRGTDEMNVHWVMAAYQVPVFIEPSSTHNLLEQKSSHIQFYFWTALDRSNRTFWTPDQRFGWKLGWKARDMRGIMRW</sequence>